<keyword evidence="2" id="KW-1185">Reference proteome</keyword>
<dbReference type="AlphaFoldDB" id="A0ABD0KMN3"/>
<accession>A0ABD0KMN3</accession>
<sequence>MLSLSSGSLCAGTSTPSDVCLGTSRHAINGRELSPSLSADICRPTTPGAVTGNSVLDNHVLLPDRYQNMLAKRRHQPPDVSPSADLTAREKDLGQALAWIRQEMIQMKEQDKSLLKQFIDLRASILQLRCLYHYHGSTSDVNSLQGSTMSLNEARKSPRLLHIARADSDMAVATSSLKATSLPNSPQLFRFKWRSDELM</sequence>
<evidence type="ECO:0000313" key="1">
    <source>
        <dbReference type="EMBL" id="KAK7488516.1"/>
    </source>
</evidence>
<reference evidence="1 2" key="1">
    <citation type="journal article" date="2023" name="Sci. Data">
        <title>Genome assembly of the Korean intertidal mud-creeper Batillaria attramentaria.</title>
        <authorList>
            <person name="Patra A.K."/>
            <person name="Ho P.T."/>
            <person name="Jun S."/>
            <person name="Lee S.J."/>
            <person name="Kim Y."/>
            <person name="Won Y.J."/>
        </authorList>
    </citation>
    <scope>NUCLEOTIDE SEQUENCE [LARGE SCALE GENOMIC DNA]</scope>
    <source>
        <strain evidence="1">Wonlab-2016</strain>
    </source>
</reference>
<proteinExistence type="predicted"/>
<evidence type="ECO:0000313" key="2">
    <source>
        <dbReference type="Proteomes" id="UP001519460"/>
    </source>
</evidence>
<dbReference type="EMBL" id="JACVVK020000150">
    <property type="protein sequence ID" value="KAK7488516.1"/>
    <property type="molecule type" value="Genomic_DNA"/>
</dbReference>
<organism evidence="1 2">
    <name type="scientific">Batillaria attramentaria</name>
    <dbReference type="NCBI Taxonomy" id="370345"/>
    <lineage>
        <taxon>Eukaryota</taxon>
        <taxon>Metazoa</taxon>
        <taxon>Spiralia</taxon>
        <taxon>Lophotrochozoa</taxon>
        <taxon>Mollusca</taxon>
        <taxon>Gastropoda</taxon>
        <taxon>Caenogastropoda</taxon>
        <taxon>Sorbeoconcha</taxon>
        <taxon>Cerithioidea</taxon>
        <taxon>Batillariidae</taxon>
        <taxon>Batillaria</taxon>
    </lineage>
</organism>
<gene>
    <name evidence="1" type="ORF">BaRGS_00020301</name>
</gene>
<name>A0ABD0KMN3_9CAEN</name>
<dbReference type="InterPro" id="IPR039499">
    <property type="entry name" value="LURA1/LRA25"/>
</dbReference>
<dbReference type="Proteomes" id="UP001519460">
    <property type="component" value="Unassembled WGS sequence"/>
</dbReference>
<dbReference type="Pfam" id="PF14854">
    <property type="entry name" value="LURAP"/>
    <property type="match status" value="1"/>
</dbReference>
<protein>
    <submittedName>
        <fullName evidence="1">Uncharacterized protein</fullName>
    </submittedName>
</protein>
<comment type="caution">
    <text evidence="1">The sequence shown here is derived from an EMBL/GenBank/DDBJ whole genome shotgun (WGS) entry which is preliminary data.</text>
</comment>